<name>A0AAD4PSK2_9EURO</name>
<dbReference type="Proteomes" id="UP001201262">
    <property type="component" value="Unassembled WGS sequence"/>
</dbReference>
<evidence type="ECO:0000313" key="2">
    <source>
        <dbReference type="Proteomes" id="UP001201262"/>
    </source>
</evidence>
<reference evidence="1" key="1">
    <citation type="submission" date="2021-12" db="EMBL/GenBank/DDBJ databases">
        <title>Convergent genome expansion in fungi linked to evolution of root-endophyte symbiosis.</title>
        <authorList>
            <consortium name="DOE Joint Genome Institute"/>
            <person name="Ke Y.-H."/>
            <person name="Bonito G."/>
            <person name="Liao H.-L."/>
            <person name="Looney B."/>
            <person name="Rojas-Flechas A."/>
            <person name="Nash J."/>
            <person name="Hameed K."/>
            <person name="Schadt C."/>
            <person name="Martin F."/>
            <person name="Crous P.W."/>
            <person name="Miettinen O."/>
            <person name="Magnuson J.K."/>
            <person name="Labbe J."/>
            <person name="Jacobson D."/>
            <person name="Doktycz M.J."/>
            <person name="Veneault-Fourrey C."/>
            <person name="Kuo A."/>
            <person name="Mondo S."/>
            <person name="Calhoun S."/>
            <person name="Riley R."/>
            <person name="Ohm R."/>
            <person name="LaButti K."/>
            <person name="Andreopoulos B."/>
            <person name="Pangilinan J."/>
            <person name="Nolan M."/>
            <person name="Tritt A."/>
            <person name="Clum A."/>
            <person name="Lipzen A."/>
            <person name="Daum C."/>
            <person name="Barry K."/>
            <person name="Grigoriev I.V."/>
            <person name="Vilgalys R."/>
        </authorList>
    </citation>
    <scope>NUCLEOTIDE SEQUENCE</scope>
    <source>
        <strain evidence="1">PMI_201</strain>
    </source>
</reference>
<keyword evidence="2" id="KW-1185">Reference proteome</keyword>
<organism evidence="1 2">
    <name type="scientific">Talaromyces proteolyticus</name>
    <dbReference type="NCBI Taxonomy" id="1131652"/>
    <lineage>
        <taxon>Eukaryota</taxon>
        <taxon>Fungi</taxon>
        <taxon>Dikarya</taxon>
        <taxon>Ascomycota</taxon>
        <taxon>Pezizomycotina</taxon>
        <taxon>Eurotiomycetes</taxon>
        <taxon>Eurotiomycetidae</taxon>
        <taxon>Eurotiales</taxon>
        <taxon>Trichocomaceae</taxon>
        <taxon>Talaromyces</taxon>
        <taxon>Talaromyces sect. Bacilispori</taxon>
    </lineage>
</organism>
<gene>
    <name evidence="1" type="ORF">BGW36DRAFT_365677</name>
</gene>
<dbReference type="GeneID" id="70244964"/>
<dbReference type="EMBL" id="JAJTJA010000016">
    <property type="protein sequence ID" value="KAH8689146.1"/>
    <property type="molecule type" value="Genomic_DNA"/>
</dbReference>
<sequence>MASLGRIALSVASATQEATAALANFNIDFAMVKIEAPVEFHSVGKHLSKKRKLQAEDGSFHTTARKLGILFQEDLPEISHLTRGYGLRSSEIVERSMTDAIDHSEHGTLSDYFGIDGTSVWAAVTSGRGPEAVSIWMELITTRQTLLKERLRGEIFSITTVTAAQIDFSRDKISDWDSSARAWLRTADKLKVNQQKQLLLIIDNLGLAIKSAARTYESVVSVSGLSPDVLVGLAAWHIFPDISFLGGITEFISFKDPFIRKGGILTIGMQNTNPAKEGIQWTLPLAHYQHYGKPKTKSSNICTSSMHIPFNRLVQVAIGSAISQWGNAGHDLETVAHFLITMGKHCSKGDLKENKKCPSSTMLNTENEPYLDPREEVKEKFLWPTMMSTEAESYIRAREKEKEEFRRFVDLGRRRFATFLAPRTLHPSPAFGLSDMSTITHMLPDDEQVIPFLRNFFKEHPFYIDVSTAIIVRHGPKGLIEFAILAPQLFPDQMSPRHQRWVLLRPSSHKGLPTLNQHHESVNFSVSHTDRGFDENATIYRSHELRRSIEIIVEEEEPCGFVSIASWINNEFRSFEINSWNTTQTIKYAFHLNDDKVPKILDVAPTVASGWKQGSRPFPAKTSSYSLLFGNDEIKIFTENLDSSRTPSSVRLSLADITTLLCGSPLNSDKLQEYLIRRADEDYFTSLEALKGASTIYSELSDATVNLSVCKIPLTSAKWYQKARRRSQLGRNYDRTIRFACIAMFDSGILNLDPEDFRKAIAISSGNSLYVSQTLLIDPCNHDEENRNRAGGIQCLLGNVAKPGLSIIILVDEPMLKEAELESWDVVNHNPFDHTLQDSYEVPVDTSSHGTMDKEAFLIEAIVSVHEAGNWIGDLDILEMVAAFVMKPTQYFLPRKCRHTQRERMEASKVGLLTSIDNWSEFLDPPLNAAVIRAKKNWHARLAFAAASVRQGKSVLICESEICFGCVLEYCRDFDIQFQDLLILC</sequence>
<dbReference type="AlphaFoldDB" id="A0AAD4PSK2"/>
<comment type="caution">
    <text evidence="1">The sequence shown here is derived from an EMBL/GenBank/DDBJ whole genome shotgun (WGS) entry which is preliminary data.</text>
</comment>
<accession>A0AAD4PSK2</accession>
<proteinExistence type="predicted"/>
<evidence type="ECO:0000313" key="1">
    <source>
        <dbReference type="EMBL" id="KAH8689146.1"/>
    </source>
</evidence>
<dbReference type="RefSeq" id="XP_046065572.1">
    <property type="nucleotide sequence ID" value="XM_046214677.1"/>
</dbReference>
<protein>
    <submittedName>
        <fullName evidence="1">Uncharacterized protein</fullName>
    </submittedName>
</protein>